<dbReference type="PANTHER" id="PTHR43713">
    <property type="entry name" value="GLUTAMATE-1-SEMIALDEHYDE 2,1-AMINOMUTASE"/>
    <property type="match status" value="1"/>
</dbReference>
<organism evidence="2 3">
    <name type="scientific">Mycobacterium kansasii</name>
    <dbReference type="NCBI Taxonomy" id="1768"/>
    <lineage>
        <taxon>Bacteria</taxon>
        <taxon>Bacillati</taxon>
        <taxon>Actinomycetota</taxon>
        <taxon>Actinomycetes</taxon>
        <taxon>Mycobacteriales</taxon>
        <taxon>Mycobacteriaceae</taxon>
        <taxon>Mycobacterium</taxon>
    </lineage>
</organism>
<dbReference type="InterPro" id="IPR005814">
    <property type="entry name" value="Aminotrans_3"/>
</dbReference>
<dbReference type="Pfam" id="PF00202">
    <property type="entry name" value="Aminotran_3"/>
    <property type="match status" value="1"/>
</dbReference>
<dbReference type="Proteomes" id="UP000188532">
    <property type="component" value="Unassembled WGS sequence"/>
</dbReference>
<gene>
    <name evidence="2" type="ORF">BZL29_8042</name>
</gene>
<dbReference type="SUPFAM" id="SSF53383">
    <property type="entry name" value="PLP-dependent transferases"/>
    <property type="match status" value="1"/>
</dbReference>
<evidence type="ECO:0000313" key="2">
    <source>
        <dbReference type="EMBL" id="OOK64721.1"/>
    </source>
</evidence>
<keyword evidence="2" id="KW-0032">Aminotransferase</keyword>
<protein>
    <submittedName>
        <fullName evidence="2">Aminotransferase class-III family protein</fullName>
    </submittedName>
</protein>
<proteinExistence type="predicted"/>
<dbReference type="GO" id="GO:0008483">
    <property type="term" value="F:transaminase activity"/>
    <property type="evidence" value="ECO:0007669"/>
    <property type="project" value="UniProtKB-KW"/>
</dbReference>
<name>A0A1V3WEM2_MYCKA</name>
<dbReference type="AlphaFoldDB" id="A0A1V3WEM2"/>
<dbReference type="EMBL" id="MVBN01000012">
    <property type="protein sequence ID" value="OOK64721.1"/>
    <property type="molecule type" value="Genomic_DNA"/>
</dbReference>
<dbReference type="InterPro" id="IPR049704">
    <property type="entry name" value="Aminotrans_3_PPA_site"/>
</dbReference>
<sequence>MTMMRLARAHSGRDTIAMFRNAYHGHFDSTLVNPTGINDISAAPMAIGIPAGLVHDVIVLPYADNRALAEIRSRGSSLAAVLVEPVQNRRPDLHPVEFLRELRDITRSQDVLLAFDEVLTGFRIHPGGAAAHFGVTPDIVSYAKVLGGGMPIGVVAGRADVMNRVDGGTTPPGHRSRTPPAHSAAIRWRWRPRVRCCANSATTGCGSPAGSMRAPTTCAPN</sequence>
<comment type="cofactor">
    <cofactor evidence="1">
        <name>pyridoxal 5'-phosphate</name>
        <dbReference type="ChEBI" id="CHEBI:597326"/>
    </cofactor>
</comment>
<dbReference type="InterPro" id="IPR015424">
    <property type="entry name" value="PyrdxlP-dep_Trfase"/>
</dbReference>
<dbReference type="InterPro" id="IPR015421">
    <property type="entry name" value="PyrdxlP-dep_Trfase_major"/>
</dbReference>
<keyword evidence="2" id="KW-0808">Transferase</keyword>
<dbReference type="Gene3D" id="3.40.640.10">
    <property type="entry name" value="Type I PLP-dependent aspartate aminotransferase-like (Major domain)"/>
    <property type="match status" value="1"/>
</dbReference>
<evidence type="ECO:0000313" key="3">
    <source>
        <dbReference type="Proteomes" id="UP000188532"/>
    </source>
</evidence>
<reference evidence="2 3" key="1">
    <citation type="submission" date="2017-02" db="EMBL/GenBank/DDBJ databases">
        <title>Complete genome sequences of Mycobacterium kansasii strains isolated from rhesus macaques.</title>
        <authorList>
            <person name="Panda A."/>
            <person name="Nagaraj S."/>
            <person name="Zhao X."/>
            <person name="Tettelin H."/>
            <person name="Detolla L.J."/>
        </authorList>
    </citation>
    <scope>NUCLEOTIDE SEQUENCE [LARGE SCALE GENOMIC DNA]</scope>
    <source>
        <strain evidence="2 3">11-3469</strain>
    </source>
</reference>
<evidence type="ECO:0000256" key="1">
    <source>
        <dbReference type="ARBA" id="ARBA00001933"/>
    </source>
</evidence>
<comment type="caution">
    <text evidence="2">The sequence shown here is derived from an EMBL/GenBank/DDBJ whole genome shotgun (WGS) entry which is preliminary data.</text>
</comment>
<dbReference type="PROSITE" id="PS00600">
    <property type="entry name" value="AA_TRANSFER_CLASS_3"/>
    <property type="match status" value="1"/>
</dbReference>
<dbReference type="PANTHER" id="PTHR43713:SF3">
    <property type="entry name" value="GLUTAMATE-1-SEMIALDEHYDE 2,1-AMINOMUTASE 1, CHLOROPLASTIC-RELATED"/>
    <property type="match status" value="1"/>
</dbReference>
<accession>A0A1V3WEM2</accession>
<dbReference type="GO" id="GO:0030170">
    <property type="term" value="F:pyridoxal phosphate binding"/>
    <property type="evidence" value="ECO:0007669"/>
    <property type="project" value="InterPro"/>
</dbReference>